<feature type="region of interest" description="Disordered" evidence="1">
    <location>
        <begin position="1"/>
        <end position="74"/>
    </location>
</feature>
<dbReference type="Proteomes" id="UP000225379">
    <property type="component" value="Unassembled WGS sequence"/>
</dbReference>
<organism evidence="2 3">
    <name type="scientific">Azospirillum palustre</name>
    <dbReference type="NCBI Taxonomy" id="2044885"/>
    <lineage>
        <taxon>Bacteria</taxon>
        <taxon>Pseudomonadati</taxon>
        <taxon>Pseudomonadota</taxon>
        <taxon>Alphaproteobacteria</taxon>
        <taxon>Rhodospirillales</taxon>
        <taxon>Azospirillaceae</taxon>
        <taxon>Azospirillum</taxon>
    </lineage>
</organism>
<gene>
    <name evidence="2" type="ORF">CRT60_18355</name>
</gene>
<reference evidence="3" key="1">
    <citation type="submission" date="2017-10" db="EMBL/GenBank/DDBJ databases">
        <authorList>
            <person name="Kravchenko I.K."/>
            <person name="Grouzdev D.S."/>
        </authorList>
    </citation>
    <scope>NUCLEOTIDE SEQUENCE [LARGE SCALE GENOMIC DNA]</scope>
    <source>
        <strain evidence="3">B2</strain>
    </source>
</reference>
<evidence type="ECO:0000313" key="2">
    <source>
        <dbReference type="EMBL" id="PGH55289.1"/>
    </source>
</evidence>
<accession>A0A2B8BC48</accession>
<protein>
    <submittedName>
        <fullName evidence="2">Uncharacterized protein</fullName>
    </submittedName>
</protein>
<dbReference type="AlphaFoldDB" id="A0A2B8BC48"/>
<dbReference type="EMBL" id="PDKW01000042">
    <property type="protein sequence ID" value="PGH55289.1"/>
    <property type="molecule type" value="Genomic_DNA"/>
</dbReference>
<comment type="caution">
    <text evidence="2">The sequence shown here is derived from an EMBL/GenBank/DDBJ whole genome shotgun (WGS) entry which is preliminary data.</text>
</comment>
<feature type="compositionally biased region" description="Low complexity" evidence="1">
    <location>
        <begin position="9"/>
        <end position="24"/>
    </location>
</feature>
<evidence type="ECO:0000256" key="1">
    <source>
        <dbReference type="SAM" id="MobiDB-lite"/>
    </source>
</evidence>
<feature type="compositionally biased region" description="Basic and acidic residues" evidence="1">
    <location>
        <begin position="43"/>
        <end position="58"/>
    </location>
</feature>
<evidence type="ECO:0000313" key="3">
    <source>
        <dbReference type="Proteomes" id="UP000225379"/>
    </source>
</evidence>
<sequence>MSAERPRWRQPAARPFRRACAADPSPGRRPTGAGMPRRRAGWRGKDAPPSRRPPDRARSGRAGGHDAAPPVRRR</sequence>
<keyword evidence="3" id="KW-1185">Reference proteome</keyword>
<proteinExistence type="predicted"/>
<name>A0A2B8BC48_9PROT</name>